<dbReference type="InterPro" id="IPR001757">
    <property type="entry name" value="P_typ_ATPase"/>
</dbReference>
<organism evidence="8 9">
    <name type="scientific">Lacticaseibacillus pantheris DSM 15945 = JCM 12539 = NBRC 106106</name>
    <dbReference type="NCBI Taxonomy" id="1423783"/>
    <lineage>
        <taxon>Bacteria</taxon>
        <taxon>Bacillati</taxon>
        <taxon>Bacillota</taxon>
        <taxon>Bacilli</taxon>
        <taxon>Lactobacillales</taxon>
        <taxon>Lactobacillaceae</taxon>
        <taxon>Lacticaseibacillus</taxon>
    </lineage>
</organism>
<keyword evidence="5 6" id="KW-0472">Membrane</keyword>
<dbReference type="GO" id="GO:0016887">
    <property type="term" value="F:ATP hydrolysis activity"/>
    <property type="evidence" value="ECO:0007669"/>
    <property type="project" value="InterPro"/>
</dbReference>
<protein>
    <submittedName>
        <fullName evidence="8">Cation-transporting ATPase</fullName>
    </submittedName>
</protein>
<feature type="transmembrane region" description="Helical" evidence="6">
    <location>
        <begin position="249"/>
        <end position="271"/>
    </location>
</feature>
<dbReference type="Gene3D" id="2.70.150.10">
    <property type="entry name" value="Calcium-transporting ATPase, cytoplasmic transduction domain A"/>
    <property type="match status" value="1"/>
</dbReference>
<dbReference type="Gene3D" id="1.20.1110.10">
    <property type="entry name" value="Calcium-transporting ATPase, transmembrane domain"/>
    <property type="match status" value="1"/>
</dbReference>
<dbReference type="SUPFAM" id="SSF56784">
    <property type="entry name" value="HAD-like"/>
    <property type="match status" value="1"/>
</dbReference>
<dbReference type="GO" id="GO:0005524">
    <property type="term" value="F:ATP binding"/>
    <property type="evidence" value="ECO:0007669"/>
    <property type="project" value="InterPro"/>
</dbReference>
<dbReference type="STRING" id="1423783.FC50_GL001438"/>
<evidence type="ECO:0000256" key="2">
    <source>
        <dbReference type="ARBA" id="ARBA00022692"/>
    </source>
</evidence>
<keyword evidence="3" id="KW-1278">Translocase</keyword>
<dbReference type="PATRIC" id="fig|1423783.4.peg.1480"/>
<dbReference type="RefSeq" id="WP_054650214.1">
    <property type="nucleotide sequence ID" value="NZ_AZFJ01000049.1"/>
</dbReference>
<dbReference type="SFLD" id="SFLDS00003">
    <property type="entry name" value="Haloacid_Dehalogenase"/>
    <property type="match status" value="1"/>
</dbReference>
<feature type="transmembrane region" description="Helical" evidence="6">
    <location>
        <begin position="219"/>
        <end position="237"/>
    </location>
</feature>
<name>A0A0R1TZ67_9LACO</name>
<feature type="transmembrane region" description="Helical" evidence="6">
    <location>
        <begin position="684"/>
        <end position="705"/>
    </location>
</feature>
<evidence type="ECO:0000256" key="4">
    <source>
        <dbReference type="ARBA" id="ARBA00022989"/>
    </source>
</evidence>
<dbReference type="EMBL" id="AZFJ01000049">
    <property type="protein sequence ID" value="KRL86030.1"/>
    <property type="molecule type" value="Genomic_DNA"/>
</dbReference>
<dbReference type="InterPro" id="IPR044492">
    <property type="entry name" value="P_typ_ATPase_HD_dom"/>
</dbReference>
<evidence type="ECO:0000259" key="7">
    <source>
        <dbReference type="Pfam" id="PF00122"/>
    </source>
</evidence>
<feature type="transmembrane region" description="Helical" evidence="6">
    <location>
        <begin position="593"/>
        <end position="614"/>
    </location>
</feature>
<accession>A0A0R1TZ67</accession>
<dbReference type="PRINTS" id="PR00120">
    <property type="entry name" value="HATPASE"/>
</dbReference>
<dbReference type="Pfam" id="PF00702">
    <property type="entry name" value="Hydrolase"/>
    <property type="match status" value="1"/>
</dbReference>
<dbReference type="PROSITE" id="PS00154">
    <property type="entry name" value="ATPASE_E1_E2"/>
    <property type="match status" value="1"/>
</dbReference>
<keyword evidence="9" id="KW-1185">Reference proteome</keyword>
<evidence type="ECO:0000313" key="9">
    <source>
        <dbReference type="Proteomes" id="UP000051922"/>
    </source>
</evidence>
<dbReference type="SFLD" id="SFLDG00002">
    <property type="entry name" value="C1.7:_P-type_atpase_like"/>
    <property type="match status" value="1"/>
</dbReference>
<comment type="caution">
    <text evidence="8">The sequence shown here is derived from an EMBL/GenBank/DDBJ whole genome shotgun (WGS) entry which is preliminary data.</text>
</comment>
<evidence type="ECO:0000256" key="1">
    <source>
        <dbReference type="ARBA" id="ARBA00004141"/>
    </source>
</evidence>
<dbReference type="Gene3D" id="3.40.50.1000">
    <property type="entry name" value="HAD superfamily/HAD-like"/>
    <property type="match status" value="1"/>
</dbReference>
<dbReference type="OrthoDB" id="9760364at2"/>
<dbReference type="CDD" id="cd02609">
    <property type="entry name" value="P-type_ATPase"/>
    <property type="match status" value="1"/>
</dbReference>
<evidence type="ECO:0000256" key="5">
    <source>
        <dbReference type="ARBA" id="ARBA00023136"/>
    </source>
</evidence>
<feature type="transmembrane region" description="Helical" evidence="6">
    <location>
        <begin position="717"/>
        <end position="738"/>
    </location>
</feature>
<evidence type="ECO:0000256" key="3">
    <source>
        <dbReference type="ARBA" id="ARBA00022967"/>
    </source>
</evidence>
<sequence>MRTDPHTGLKQSYVDAQIAAGAHNVEQAPLTRTVGQIIAGNTFTLFNLVNVVIAAFIITTGSYSNLLFLGVAIFNTAIGTFQEIRSKHQLDSLTIVSAPQATVVRDGHTTTISAENLVVGDALQLRRGAQIPVDGVVLTNGNLEVDESALTGEANSITKRPDDAVLSGSFVVAGNATVMVTKVAGDTFAARLAKEAKAEQTDKDKNSKLLATINRIIKVLTYVLIPLGIALFTVSMVRRGDYNRAILTTSAAVIGMIPEGLVLMTNVALAVGARNLGQRRVLVRSLTAIEALARVDTICLDKTGTITTGRLIVNRVVPVGDHDADDLASAVSAVTFALNDDNETAIAIKEYFPQPPQWTVTNTVPFSSARKWSGATFSDGTSYFMGAPEFTFGDTLTAENTTAINDAAAAGYRVLAVGRTPDALSVPLTHTDLIGFVLIADEIRPAAMDTFAYFAGQDVQLKVISGDNPITVASVARRAGIQGTDQYVNMTTVGEQPDYDALVRDYNVFGRVTPEQKKHLIAAYQDAGHTVAMTGDGVNDVLALRQSDCAIAMASGSEAASAIADFVLLDSNFDAMTGVLNEGRRVINNIESVASLFLIKTMYSVALIIIFIFLNADYPIIPINLTPVSAVTVAIPSFFLSLEPNFARVTGQFMKKVMTFAAPAALEVVAYTLLMTWLESALHLSFDTTGTIVALLITCVCYNVLFRVSRPFNRLKVGMLAVIAVTMFGVFFVANHVFSLVSLWNWGLFILYAPLAVSTYPVYIILQEFLGRRVLGRIKWRS</sequence>
<dbReference type="InterPro" id="IPR018303">
    <property type="entry name" value="ATPase_P-typ_P_site"/>
</dbReference>
<dbReference type="InterPro" id="IPR059000">
    <property type="entry name" value="ATPase_P-type_domA"/>
</dbReference>
<dbReference type="Proteomes" id="UP000051922">
    <property type="component" value="Unassembled WGS sequence"/>
</dbReference>
<dbReference type="SFLD" id="SFLDF00027">
    <property type="entry name" value="p-type_atpase"/>
    <property type="match status" value="1"/>
</dbReference>
<dbReference type="Gene3D" id="3.40.1110.10">
    <property type="entry name" value="Calcium-transporting ATPase, cytoplasmic domain N"/>
    <property type="match status" value="1"/>
</dbReference>
<feature type="transmembrane region" description="Helical" evidence="6">
    <location>
        <begin position="744"/>
        <end position="766"/>
    </location>
</feature>
<feature type="transmembrane region" description="Helical" evidence="6">
    <location>
        <begin position="660"/>
        <end position="678"/>
    </location>
</feature>
<feature type="transmembrane region" description="Helical" evidence="6">
    <location>
        <begin position="620"/>
        <end position="640"/>
    </location>
</feature>
<dbReference type="Pfam" id="PF00122">
    <property type="entry name" value="E1-E2_ATPase"/>
    <property type="match status" value="1"/>
</dbReference>
<proteinExistence type="predicted"/>
<reference evidence="8 9" key="1">
    <citation type="journal article" date="2015" name="Genome Announc.">
        <title>Expanding the biotechnology potential of lactobacilli through comparative genomics of 213 strains and associated genera.</title>
        <authorList>
            <person name="Sun Z."/>
            <person name="Harris H.M."/>
            <person name="McCann A."/>
            <person name="Guo C."/>
            <person name="Argimon S."/>
            <person name="Zhang W."/>
            <person name="Yang X."/>
            <person name="Jeffery I.B."/>
            <person name="Cooney J.C."/>
            <person name="Kagawa T.F."/>
            <person name="Liu W."/>
            <person name="Song Y."/>
            <person name="Salvetti E."/>
            <person name="Wrobel A."/>
            <person name="Rasinkangas P."/>
            <person name="Parkhill J."/>
            <person name="Rea M.C."/>
            <person name="O'Sullivan O."/>
            <person name="Ritari J."/>
            <person name="Douillard F.P."/>
            <person name="Paul Ross R."/>
            <person name="Yang R."/>
            <person name="Briner A.E."/>
            <person name="Felis G.E."/>
            <person name="de Vos W.M."/>
            <person name="Barrangou R."/>
            <person name="Klaenhammer T.R."/>
            <person name="Caufield P.W."/>
            <person name="Cui Y."/>
            <person name="Zhang H."/>
            <person name="O'Toole P.W."/>
        </authorList>
    </citation>
    <scope>NUCLEOTIDE SEQUENCE [LARGE SCALE GENOMIC DNA]</scope>
    <source>
        <strain evidence="8 9">DSM 15945</strain>
    </source>
</reference>
<dbReference type="SUPFAM" id="SSF81653">
    <property type="entry name" value="Calcium ATPase, transduction domain A"/>
    <property type="match status" value="1"/>
</dbReference>
<feature type="transmembrane region" description="Helical" evidence="6">
    <location>
        <begin position="63"/>
        <end position="81"/>
    </location>
</feature>
<dbReference type="SUPFAM" id="SSF81665">
    <property type="entry name" value="Calcium ATPase, transmembrane domain M"/>
    <property type="match status" value="1"/>
</dbReference>
<dbReference type="NCBIfam" id="TIGR01494">
    <property type="entry name" value="ATPase_P-type"/>
    <property type="match status" value="2"/>
</dbReference>
<evidence type="ECO:0000256" key="6">
    <source>
        <dbReference type="SAM" id="Phobius"/>
    </source>
</evidence>
<gene>
    <name evidence="8" type="ORF">FC50_GL001438</name>
</gene>
<dbReference type="InterPro" id="IPR023298">
    <property type="entry name" value="ATPase_P-typ_TM_dom_sf"/>
</dbReference>
<dbReference type="PANTHER" id="PTHR42861">
    <property type="entry name" value="CALCIUM-TRANSPORTING ATPASE"/>
    <property type="match status" value="1"/>
</dbReference>
<feature type="domain" description="P-type ATPase A" evidence="7">
    <location>
        <begin position="97"/>
        <end position="196"/>
    </location>
</feature>
<dbReference type="InterPro" id="IPR023299">
    <property type="entry name" value="ATPase_P-typ_cyto_dom_N"/>
</dbReference>
<keyword evidence="4 6" id="KW-1133">Transmembrane helix</keyword>
<dbReference type="InterPro" id="IPR008250">
    <property type="entry name" value="ATPase_P-typ_transduc_dom_A_sf"/>
</dbReference>
<dbReference type="GO" id="GO:0016020">
    <property type="term" value="C:membrane"/>
    <property type="evidence" value="ECO:0007669"/>
    <property type="project" value="UniProtKB-SubCell"/>
</dbReference>
<evidence type="ECO:0000313" key="8">
    <source>
        <dbReference type="EMBL" id="KRL86030.1"/>
    </source>
</evidence>
<dbReference type="AlphaFoldDB" id="A0A0R1TZ67"/>
<keyword evidence="2 6" id="KW-0812">Transmembrane</keyword>
<dbReference type="PRINTS" id="PR00119">
    <property type="entry name" value="CATATPASE"/>
</dbReference>
<comment type="subcellular location">
    <subcellularLocation>
        <location evidence="1">Membrane</location>
        <topology evidence="1">Multi-pass membrane protein</topology>
    </subcellularLocation>
</comment>
<dbReference type="InterPro" id="IPR036412">
    <property type="entry name" value="HAD-like_sf"/>
</dbReference>
<dbReference type="InterPro" id="IPR023214">
    <property type="entry name" value="HAD_sf"/>
</dbReference>